<feature type="domain" description="NAD(P)-binding" evidence="1">
    <location>
        <begin position="14"/>
        <end position="151"/>
    </location>
</feature>
<dbReference type="STRING" id="1325564.NSJP_0984"/>
<sequence length="224" mass="24240">MTAALSKRRVFMTGASGYLGSRLIPLLLDAGHSVHALLRASSRHRPPAGCTCLWGDPLDGATFQDGIRGCDTFLQLVGTPKPAPWKGAQFRNVDRVSGLASIAAATQSGRPHFIYISVAHPAPIMKDYIAVRAECETALVGSGMPATILRPWYVLGPGHWWPILLAPAYRIAEQWPSTSEAAGRLGLLTIQDMLNALVWSVEHPAETIREMNVPDIRRLTGGGR</sequence>
<proteinExistence type="predicted"/>
<evidence type="ECO:0000259" key="1">
    <source>
        <dbReference type="Pfam" id="PF13460"/>
    </source>
</evidence>
<dbReference type="InterPro" id="IPR036291">
    <property type="entry name" value="NAD(P)-bd_dom_sf"/>
</dbReference>
<dbReference type="InterPro" id="IPR016040">
    <property type="entry name" value="NAD(P)-bd_dom"/>
</dbReference>
<keyword evidence="3" id="KW-1185">Reference proteome</keyword>
<dbReference type="EMBL" id="LT828648">
    <property type="protein sequence ID" value="SLM47156.1"/>
    <property type="molecule type" value="Genomic_DNA"/>
</dbReference>
<organism evidence="2 3">
    <name type="scientific">Nitrospira japonica</name>
    <dbReference type="NCBI Taxonomy" id="1325564"/>
    <lineage>
        <taxon>Bacteria</taxon>
        <taxon>Pseudomonadati</taxon>
        <taxon>Nitrospirota</taxon>
        <taxon>Nitrospiria</taxon>
        <taxon>Nitrospirales</taxon>
        <taxon>Nitrospiraceae</taxon>
        <taxon>Nitrospira</taxon>
    </lineage>
</organism>
<dbReference type="PANTHER" id="PTHR48079">
    <property type="entry name" value="PROTEIN YEEZ"/>
    <property type="match status" value="1"/>
</dbReference>
<gene>
    <name evidence="2" type="ORF">NSJP_0984</name>
</gene>
<name>A0A1W1I2B4_9BACT</name>
<dbReference type="Pfam" id="PF13460">
    <property type="entry name" value="NAD_binding_10"/>
    <property type="match status" value="1"/>
</dbReference>
<evidence type="ECO:0000313" key="3">
    <source>
        <dbReference type="Proteomes" id="UP000192042"/>
    </source>
</evidence>
<dbReference type="Proteomes" id="UP000192042">
    <property type="component" value="Chromosome I"/>
</dbReference>
<dbReference type="InterPro" id="IPR051783">
    <property type="entry name" value="NAD(P)-dependent_oxidoreduct"/>
</dbReference>
<accession>A0A1W1I2B4</accession>
<dbReference type="KEGG" id="nja:NSJP_0984"/>
<dbReference type="SUPFAM" id="SSF51735">
    <property type="entry name" value="NAD(P)-binding Rossmann-fold domains"/>
    <property type="match status" value="1"/>
</dbReference>
<evidence type="ECO:0000313" key="2">
    <source>
        <dbReference type="EMBL" id="SLM47156.1"/>
    </source>
</evidence>
<reference evidence="2 3" key="1">
    <citation type="submission" date="2017-03" db="EMBL/GenBank/DDBJ databases">
        <authorList>
            <person name="Afonso C.L."/>
            <person name="Miller P.J."/>
            <person name="Scott M.A."/>
            <person name="Spackman E."/>
            <person name="Goraichik I."/>
            <person name="Dimitrov K.M."/>
            <person name="Suarez D.L."/>
            <person name="Swayne D.E."/>
        </authorList>
    </citation>
    <scope>NUCLEOTIDE SEQUENCE [LARGE SCALE GENOMIC DNA]</scope>
    <source>
        <strain evidence="2">Genome sequencing of Nitrospira japonica strain NJ11</strain>
    </source>
</reference>
<dbReference type="AlphaFoldDB" id="A0A1W1I2B4"/>
<dbReference type="PANTHER" id="PTHR48079:SF6">
    <property type="entry name" value="NAD(P)-BINDING DOMAIN-CONTAINING PROTEIN-RELATED"/>
    <property type="match status" value="1"/>
</dbReference>
<dbReference type="GO" id="GO:0005737">
    <property type="term" value="C:cytoplasm"/>
    <property type="evidence" value="ECO:0007669"/>
    <property type="project" value="TreeGrafter"/>
</dbReference>
<dbReference type="Gene3D" id="3.40.50.720">
    <property type="entry name" value="NAD(P)-binding Rossmann-like Domain"/>
    <property type="match status" value="1"/>
</dbReference>
<protein>
    <recommendedName>
        <fullName evidence="1">NAD(P)-binding domain-containing protein</fullName>
    </recommendedName>
</protein>
<dbReference type="GO" id="GO:0004029">
    <property type="term" value="F:aldehyde dehydrogenase (NAD+) activity"/>
    <property type="evidence" value="ECO:0007669"/>
    <property type="project" value="TreeGrafter"/>
</dbReference>